<keyword evidence="2" id="KW-0449">Lipoprotein</keyword>
<organism evidence="2 3">
    <name type="scientific">Vibrio superstes NBRC 103154</name>
    <dbReference type="NCBI Taxonomy" id="1219062"/>
    <lineage>
        <taxon>Bacteria</taxon>
        <taxon>Pseudomonadati</taxon>
        <taxon>Pseudomonadota</taxon>
        <taxon>Gammaproteobacteria</taxon>
        <taxon>Vibrionales</taxon>
        <taxon>Vibrionaceae</taxon>
        <taxon>Vibrio</taxon>
    </lineage>
</organism>
<dbReference type="InterPro" id="IPR022742">
    <property type="entry name" value="Hydrolase_4"/>
</dbReference>
<gene>
    <name evidence="2" type="ORF">VSU01S_36230</name>
</gene>
<comment type="caution">
    <text evidence="2">The sequence shown here is derived from an EMBL/GenBank/DDBJ whole genome shotgun (WGS) entry which is preliminary data.</text>
</comment>
<dbReference type="InterPro" id="IPR029058">
    <property type="entry name" value="AB_hydrolase_fold"/>
</dbReference>
<dbReference type="OrthoDB" id="8476759at2"/>
<dbReference type="EMBL" id="BJXK01000022">
    <property type="protein sequence ID" value="GEM81378.1"/>
    <property type="molecule type" value="Genomic_DNA"/>
</dbReference>
<dbReference type="Pfam" id="PF12146">
    <property type="entry name" value="Hydrolase_4"/>
    <property type="match status" value="1"/>
</dbReference>
<evidence type="ECO:0000313" key="2">
    <source>
        <dbReference type="EMBL" id="GEM81378.1"/>
    </source>
</evidence>
<sequence>MLKKTQHLTIAIVATTLAACGSNHNEPLYYQSGAGLSSFDQDTFEEYVSETQAWMRAERYYLTEDKEREIALNSPKEYRPSQMNGEAILLVHGLGDSPYSFVDIAQRLSDQGYLVRTMLLPGHGTKVGDLKLVSAQLWQKSVEQQIKLLQREVNSVWLGGYSTGANLVTSYALNDDSLNGLILFSPAFKAQSNLAPMTQWAQYFMDWADQDPEDNYLRYGSLPMKAAASYYETTQQVQQQLSKAESYNKPVFMLISEGDTVIDKSFAVQHFATTFTNPNSHLVWLGDNPPKEQRVSAYSMNLPSLRVSEGSHMGGLFSPDNKEYGIKGEVRICDNGQLIEDTLKCQSGEPVWYSSYGYLEPGKVHARLTFNPYFDESIEELAKVLSKQ</sequence>
<protein>
    <submittedName>
        <fullName evidence="2">Lipoprotein</fullName>
    </submittedName>
</protein>
<proteinExistence type="predicted"/>
<dbReference type="PROSITE" id="PS51257">
    <property type="entry name" value="PROKAR_LIPOPROTEIN"/>
    <property type="match status" value="1"/>
</dbReference>
<dbReference type="Gene3D" id="3.40.50.1820">
    <property type="entry name" value="alpha/beta hydrolase"/>
    <property type="match status" value="1"/>
</dbReference>
<evidence type="ECO:0000313" key="3">
    <source>
        <dbReference type="Proteomes" id="UP000321113"/>
    </source>
</evidence>
<reference evidence="2 3" key="1">
    <citation type="submission" date="2019-07" db="EMBL/GenBank/DDBJ databases">
        <title>Whole genome shotgun sequence of Vibrio superstes NBRC 103154.</title>
        <authorList>
            <person name="Hosoyama A."/>
            <person name="Uohara A."/>
            <person name="Ohji S."/>
            <person name="Ichikawa N."/>
        </authorList>
    </citation>
    <scope>NUCLEOTIDE SEQUENCE [LARGE SCALE GENOMIC DNA]</scope>
    <source>
        <strain evidence="2 3">NBRC 103154</strain>
    </source>
</reference>
<accession>A0A511QVJ1</accession>
<dbReference type="RefSeq" id="WP_119008330.1">
    <property type="nucleotide sequence ID" value="NZ_BJXK01000022.1"/>
</dbReference>
<dbReference type="SUPFAM" id="SSF53474">
    <property type="entry name" value="alpha/beta-Hydrolases"/>
    <property type="match status" value="1"/>
</dbReference>
<evidence type="ECO:0000259" key="1">
    <source>
        <dbReference type="Pfam" id="PF12146"/>
    </source>
</evidence>
<dbReference type="InterPro" id="IPR051044">
    <property type="entry name" value="MAG_DAG_Lipase"/>
</dbReference>
<name>A0A511QVJ1_9VIBR</name>
<dbReference type="AlphaFoldDB" id="A0A511QVJ1"/>
<dbReference type="PANTHER" id="PTHR11614">
    <property type="entry name" value="PHOSPHOLIPASE-RELATED"/>
    <property type="match status" value="1"/>
</dbReference>
<dbReference type="Proteomes" id="UP000321113">
    <property type="component" value="Unassembled WGS sequence"/>
</dbReference>
<keyword evidence="3" id="KW-1185">Reference proteome</keyword>
<feature type="domain" description="Serine aminopeptidase S33" evidence="1">
    <location>
        <begin position="87"/>
        <end position="205"/>
    </location>
</feature>